<dbReference type="STRING" id="1802391.A3D72_04090"/>
<dbReference type="AlphaFoldDB" id="A0A1F7U7S9"/>
<organism evidence="2 3">
    <name type="scientific">Candidatus Uhrbacteria bacterium RIFCSPHIGHO2_02_FULL_57_19</name>
    <dbReference type="NCBI Taxonomy" id="1802391"/>
    <lineage>
        <taxon>Bacteria</taxon>
        <taxon>Candidatus Uhriibacteriota</taxon>
    </lineage>
</organism>
<protein>
    <submittedName>
        <fullName evidence="2">DNA helicase UvrD</fullName>
    </submittedName>
</protein>
<name>A0A1F7U7S9_9BACT</name>
<keyword evidence="2" id="KW-0067">ATP-binding</keyword>
<dbReference type="SUPFAM" id="SSF89550">
    <property type="entry name" value="PHP domain-like"/>
    <property type="match status" value="1"/>
</dbReference>
<dbReference type="InterPro" id="IPR016195">
    <property type="entry name" value="Pol/histidinol_Pase-like"/>
</dbReference>
<accession>A0A1F7U7S9</accession>
<comment type="caution">
    <text evidence="2">The sequence shown here is derived from an EMBL/GenBank/DDBJ whole genome shotgun (WGS) entry which is preliminary data.</text>
</comment>
<dbReference type="Gene3D" id="3.20.20.140">
    <property type="entry name" value="Metal-dependent hydrolases"/>
    <property type="match status" value="1"/>
</dbReference>
<dbReference type="GO" id="GO:0004386">
    <property type="term" value="F:helicase activity"/>
    <property type="evidence" value="ECO:0007669"/>
    <property type="project" value="UniProtKB-KW"/>
</dbReference>
<sequence length="443" mass="49422">MKTVLDLHIHSRFSRACSKDLTLPTIAKWCERKGIDVVGTGDFTHPAWRAEIERDLEPAEPGLFRLKSSLRGSENDRGNPVGIASSSRPRDDVRFMLTTELSCIYKRGGKVRRVHHCVFVPSHAAADAITSNLEKRGCNVKSDGRPILGLDSEELLKIVLDADPSSLMVPAHAWTPWFAIFGSQSGFDSIEECFGDLAPEIHAIETGLSSDPSMNWRLSALDRVMLLSNSDAHSAPNLGREANVMDLPERSYPAFADVLRKHQRERFLYTIEFFPEEGKYHYDGHRVCGVRLTPAETKKNHGLCPSCKKSVTVGVMHRVDALADRPDGFRPPGAPDYRRLVPLMEVVADALGKTKAAKLVGEMTEHLVEKVGSEFHILLDAPIKEIEAHSSPEVAEAIRRMREGKITVLPGYDGEYGTVQIFTDEERKGMKPRQNKLVWSPRL</sequence>
<proteinExistence type="predicted"/>
<dbReference type="CDD" id="cd19067">
    <property type="entry name" value="PfuEndoQ-like"/>
    <property type="match status" value="1"/>
</dbReference>
<dbReference type="PANTHER" id="PTHR40084">
    <property type="entry name" value="PHOSPHOHYDROLASE, PHP FAMILY"/>
    <property type="match status" value="1"/>
</dbReference>
<dbReference type="EMBL" id="MGDZ01000002">
    <property type="protein sequence ID" value="OGL74312.1"/>
    <property type="molecule type" value="Genomic_DNA"/>
</dbReference>
<evidence type="ECO:0000256" key="1">
    <source>
        <dbReference type="SAM" id="MobiDB-lite"/>
    </source>
</evidence>
<dbReference type="Proteomes" id="UP000176303">
    <property type="component" value="Unassembled WGS sequence"/>
</dbReference>
<keyword evidence="2" id="KW-0378">Hydrolase</keyword>
<gene>
    <name evidence="2" type="ORF">A3D72_04090</name>
</gene>
<dbReference type="PANTHER" id="PTHR40084:SF1">
    <property type="entry name" value="PHOSPHOTRANSFERASE"/>
    <property type="match status" value="1"/>
</dbReference>
<evidence type="ECO:0000313" key="3">
    <source>
        <dbReference type="Proteomes" id="UP000176303"/>
    </source>
</evidence>
<evidence type="ECO:0000313" key="2">
    <source>
        <dbReference type="EMBL" id="OGL74312.1"/>
    </source>
</evidence>
<keyword evidence="2" id="KW-0547">Nucleotide-binding</keyword>
<reference evidence="2 3" key="1">
    <citation type="journal article" date="2016" name="Nat. Commun.">
        <title>Thousands of microbial genomes shed light on interconnected biogeochemical processes in an aquifer system.</title>
        <authorList>
            <person name="Anantharaman K."/>
            <person name="Brown C.T."/>
            <person name="Hug L.A."/>
            <person name="Sharon I."/>
            <person name="Castelle C.J."/>
            <person name="Probst A.J."/>
            <person name="Thomas B.C."/>
            <person name="Singh A."/>
            <person name="Wilkins M.J."/>
            <person name="Karaoz U."/>
            <person name="Brodie E.L."/>
            <person name="Williams K.H."/>
            <person name="Hubbard S.S."/>
            <person name="Banfield J.F."/>
        </authorList>
    </citation>
    <scope>NUCLEOTIDE SEQUENCE [LARGE SCALE GENOMIC DNA]</scope>
</reference>
<feature type="region of interest" description="Disordered" evidence="1">
    <location>
        <begin position="68"/>
        <end position="88"/>
    </location>
</feature>
<keyword evidence="2" id="KW-0347">Helicase</keyword>